<organism evidence="2 3">
    <name type="scientific">Solanum stoloniferum</name>
    <dbReference type="NCBI Taxonomy" id="62892"/>
    <lineage>
        <taxon>Eukaryota</taxon>
        <taxon>Viridiplantae</taxon>
        <taxon>Streptophyta</taxon>
        <taxon>Embryophyta</taxon>
        <taxon>Tracheophyta</taxon>
        <taxon>Spermatophyta</taxon>
        <taxon>Magnoliopsida</taxon>
        <taxon>eudicotyledons</taxon>
        <taxon>Gunneridae</taxon>
        <taxon>Pentapetalae</taxon>
        <taxon>asterids</taxon>
        <taxon>lamiids</taxon>
        <taxon>Solanales</taxon>
        <taxon>Solanaceae</taxon>
        <taxon>Solanoideae</taxon>
        <taxon>Solaneae</taxon>
        <taxon>Solanum</taxon>
    </lineage>
</organism>
<dbReference type="Pfam" id="PF07727">
    <property type="entry name" value="RVT_2"/>
    <property type="match status" value="1"/>
</dbReference>
<dbReference type="PANTHER" id="PTHR11439:SF478">
    <property type="entry name" value="REVERSE TRANSCRIPTASE TY1_COPIA-TYPE DOMAIN-CONTAINING PROTEIN"/>
    <property type="match status" value="1"/>
</dbReference>
<dbReference type="EMBL" id="JBJKTR010000008">
    <property type="protein sequence ID" value="KAL3361480.1"/>
    <property type="molecule type" value="Genomic_DNA"/>
</dbReference>
<keyword evidence="3" id="KW-1185">Reference proteome</keyword>
<dbReference type="EMBL" id="JBJKTR010000008">
    <property type="protein sequence ID" value="KAL3361479.1"/>
    <property type="molecule type" value="Genomic_DNA"/>
</dbReference>
<evidence type="ECO:0000313" key="2">
    <source>
        <dbReference type="EMBL" id="KAL3361478.1"/>
    </source>
</evidence>
<dbReference type="EMBL" id="JBJKTR010000008">
    <property type="protein sequence ID" value="KAL3361481.1"/>
    <property type="molecule type" value="Genomic_DNA"/>
</dbReference>
<comment type="caution">
    <text evidence="2">The sequence shown here is derived from an EMBL/GenBank/DDBJ whole genome shotgun (WGS) entry which is preliminary data.</text>
</comment>
<dbReference type="PANTHER" id="PTHR11439">
    <property type="entry name" value="GAG-POL-RELATED RETROTRANSPOSON"/>
    <property type="match status" value="1"/>
</dbReference>
<evidence type="ECO:0000259" key="1">
    <source>
        <dbReference type="Pfam" id="PF07727"/>
    </source>
</evidence>
<name>A0ABD2TYX6_9SOLN</name>
<protein>
    <recommendedName>
        <fullName evidence="1">Reverse transcriptase Ty1/copia-type domain-containing protein</fullName>
    </recommendedName>
</protein>
<dbReference type="Proteomes" id="UP001627284">
    <property type="component" value="Unassembled WGS sequence"/>
</dbReference>
<feature type="domain" description="Reverse transcriptase Ty1/copia-type" evidence="1">
    <location>
        <begin position="1"/>
        <end position="163"/>
    </location>
</feature>
<proteinExistence type="predicted"/>
<reference evidence="2 3" key="1">
    <citation type="submission" date="2024-05" db="EMBL/GenBank/DDBJ databases">
        <title>De novo assembly of an allotetraploid wild potato.</title>
        <authorList>
            <person name="Hosaka A.J."/>
        </authorList>
    </citation>
    <scope>NUCLEOTIDE SEQUENCE [LARGE SCALE GENOMIC DNA]</scope>
    <source>
        <tissue evidence="2">Young leaves</tissue>
    </source>
</reference>
<dbReference type="InterPro" id="IPR013103">
    <property type="entry name" value="RVT_2"/>
</dbReference>
<dbReference type="InterPro" id="IPR043502">
    <property type="entry name" value="DNA/RNA_pol_sf"/>
</dbReference>
<evidence type="ECO:0000313" key="3">
    <source>
        <dbReference type="Proteomes" id="UP001627284"/>
    </source>
</evidence>
<dbReference type="SUPFAM" id="SSF56672">
    <property type="entry name" value="DNA/RNA polymerases"/>
    <property type="match status" value="1"/>
</dbReference>
<dbReference type="EMBL" id="JBJKTR010000008">
    <property type="protein sequence ID" value="KAL3361478.1"/>
    <property type="molecule type" value="Genomic_DNA"/>
</dbReference>
<gene>
    <name evidence="2" type="ORF">AABB24_014391</name>
</gene>
<dbReference type="CDD" id="cd09272">
    <property type="entry name" value="RNase_HI_RT_Ty1"/>
    <property type="match status" value="1"/>
</dbReference>
<sequence length="431" mass="48802">MDVFNAFLQGDLNEEVYMDLPLGFIHQSERGTVCKLTKSLYGLKQASRQWNIKLTTALVDSGFQQSHYDYSMFTKHQGQNLVMVLVYVDDLLITGNDHKMIVETKKTLQDNFKIKNLGDLRYFLGIEFARSDTGNLMHQRKYSLKLISDMGLSSSKPVGAPIELNQKLTSAEFDLHFPPADENDKLLSDPGMYQKLVGRLLYLTITRPDIAFATQLLSQFMHSPKTSHMHAAMRVVRYVKNAPGLGILMNANVDNQLTAYCDADWASCPNNRKSITGYMITYGSSLISWKSKKQDTISRSSAEAEYRSLASTVAEIVWLVGLFKELGVKMKLHVPVYNDSKSAIQIAANPVFHERTKHIDIDCHFIRKKVQLGMVQPTYLKTTEQPADLFTKGLTCIQHAYLLTKLGMKNIFHTPSLREDVEQLIRCTTAN</sequence>
<accession>A0ABD2TYX6</accession>
<dbReference type="AlphaFoldDB" id="A0ABD2TYX6"/>